<dbReference type="OrthoDB" id="422728at2759"/>
<comment type="caution">
    <text evidence="10">The sequence shown here is derived from an EMBL/GenBank/DDBJ whole genome shotgun (WGS) entry which is preliminary data.</text>
</comment>
<evidence type="ECO:0000256" key="5">
    <source>
        <dbReference type="ARBA" id="ARBA00023125"/>
    </source>
</evidence>
<accession>A0A0V0QMC9</accession>
<keyword evidence="8" id="KW-1133">Transmembrane helix</keyword>
<dbReference type="InterPro" id="IPR023405">
    <property type="entry name" value="Topo_IA_core_domain"/>
</dbReference>
<dbReference type="InterPro" id="IPR013825">
    <property type="entry name" value="Topo_IA_cen_sub2"/>
</dbReference>
<dbReference type="GO" id="GO:0003917">
    <property type="term" value="F:DNA topoisomerase type I (single strand cut, ATP-independent) activity"/>
    <property type="evidence" value="ECO:0007669"/>
    <property type="project" value="UniProtKB-EC"/>
</dbReference>
<evidence type="ECO:0000313" key="11">
    <source>
        <dbReference type="Proteomes" id="UP000054937"/>
    </source>
</evidence>
<sequence>MIIIIFYFYSTFYLQLDLLNSQQKFFLQFIKYIKLKQIKSSNEKNFKQKEKENENENQILYNNQQIPLSEMYFTSVTGHQMEYQFQNQLLDKTLWEDLDPLQVLLNEKVEKRNKLNMGTTISNIQFLAEKCTDVILWLDCDREGENIAYEVIDNLYKNDQNLNFYRAQFSSLQSSEIIHAINNLRKPNFLMSQAVDARQELDFRLGCAYTMYQTVLLKKKFEETDSKQVISYGPCQFPTLGFVVDRYREISGIYEFQRLIINFQKYQYLCTLNIEFEPKDFWEIILKIRDPETKKLIQFTWEREKQFDEKKAQKFYDKSLIQNPKSNKKTKDNKDTDKKKSSKKTGKIQAKVTKVEEQEIQKIKPLPLNTIALQKLASKKLKLSSHILMDKAEKLYQQGYISYPRTETNIFPDSMHDGVIKKLVEIQTSNQDWGKYAQKLIQEKKYSRPRKGKVDDKAHPPIYPIKWVNSYADFLEKNLDYNVYQLISKHFLACCSQNAQGVETNIQIEVNGEKFQKQGLYLTEQNYLEIYGQYQDVNQNVVPKLKKGDIIDVYQYKLKQSQTTPPSYLQESDLLQLMDQNNIGTDATMAEHIKTIQERGYVNQLRQNMIPSPLGISLVKSYKNLGYELCEPEMRAKMEQRLKDIQEQKVTRQQVIDETISQMGGILKNLNEKRNEFFENFKLNLTQINLQQNQNQNQNQNKQPKSLKECIKKEEEDQNLDKKQEKPVKQLNLNKDPNFISKCKERDCDGNLYYHQIEGDIDQQHSKYAECDKCEIRYKFPKFRSFKKLDASCELCQLPVFQLTNQYKSKFKTQNLKVNMCVKCYNTKFDTFIEQKQLTDQQQIQKFKNLKYDQFMSCNECFSKTCQFSPQQTQKSIGKCQKCNNGTIKTNNNPLLDTPMVSCDKYPSFMVLGRRDYTYSPSLYLSAQEKTPSYQTYIDTENTKMCGIYGVDVCQIPYEQIEEGQTYYLGVYCSKSCSFEVKLKYEKEKVLELNEHINLSFDGEYDVKNIIINLPEKIDGDHIVFEALLLNPGDITAPFVMMGQQGGNEIFGQEDADFYAQDIWFNGKGFQLNKGDEQWVEGSYINIVIIASKNSLIMVSSKVYNNYQEVSLDKNINDIVNYDETRYYSLTIPKYLKFKQSKLSLSIDLEPYSGISLLYVTLKDDKADKLTDFRWQQDDTIGTISLTIGHDQFPDTDGDIELIIAVYGWEYSAFRFVAYTSDITNRLLVFDCTETGILKKTDEFAQYQLFINDLTDTNITISLNSIEGDVNLYLKRCYDVKNPSSCLMTQDDIDNRDELKKKGVLEYSNNEGEILDQIKFKFEADKCNAKDFTKGAACFFNVAVQPSKNFNESKYKLIARHANSFIQLKENEIIHEQLDEADTLYFKFTLADDKDIEKIIFHVTAISGEVDIYMNRDNKNPYPSYENYEKAGYMEIESLKFTSDKDGPLKGNYYMSASAYTTTFFNVQVKVYRKKEDGVVQTTKQQIHYGQTVTGNLYFDQPETLWFNPDRKYDTRKKTKIFLYFREFDTKTHVEYAYDKARPYAVPYFVDKETKEKKEVEVFNSYKNYQFIYMEIDTSTVKEGHYEIELSHTDKTYKKVLFQYSFSINSADVYRIVPQYAYITFLDEKQNYERYQMYNSKPQQVYVELFECFGKNKLQASTSYDNLQNQKYDQPMKAPQYKGSHNIIPFKVEKQGSFYFQISTTEGQKIGDSEKNLIMLLPHVLPYDSELPHNVFYIPQEYPYDKNQLLVSYLDLDKKTVNVSFKKIRCANDCIGTDYIIQDYVYLLHVTNDRQYLDFFSKCDMAVRDLEHFGITPDKNLFHETYSMDFKKDSDKPEIINFTLNGLPTERLYIQLTGMIFIKTHENDVAQPYSFVFDANTIDIGTQISKRDKENSKNGENENENEDEDQENQDIKNGSDDENKKKDNDNNDNENKINNNNQNEYVIKKKTSDGWSFVEPVLFMAIGGGCTAVLLIYYFYKKRQERGLLPQSYDNNGEDDIELE</sequence>
<evidence type="ECO:0000256" key="1">
    <source>
        <dbReference type="ARBA" id="ARBA00000213"/>
    </source>
</evidence>
<dbReference type="Gene3D" id="2.70.20.10">
    <property type="entry name" value="Topoisomerase I, domain 3"/>
    <property type="match status" value="1"/>
</dbReference>
<reference evidence="10 11" key="1">
    <citation type="journal article" date="2015" name="Sci. Rep.">
        <title>Genome of the facultative scuticociliatosis pathogen Pseudocohnilembus persalinus provides insight into its virulence through horizontal gene transfer.</title>
        <authorList>
            <person name="Xiong J."/>
            <person name="Wang G."/>
            <person name="Cheng J."/>
            <person name="Tian M."/>
            <person name="Pan X."/>
            <person name="Warren A."/>
            <person name="Jiang C."/>
            <person name="Yuan D."/>
            <person name="Miao W."/>
        </authorList>
    </citation>
    <scope>NUCLEOTIDE SEQUENCE [LARGE SCALE GENOMIC DNA]</scope>
    <source>
        <strain evidence="10">36N120E</strain>
    </source>
</reference>
<dbReference type="InParanoid" id="A0A0V0QMC9"/>
<dbReference type="InterPro" id="IPR023406">
    <property type="entry name" value="Topo_IA_AS"/>
</dbReference>
<dbReference type="PANTHER" id="PTHR11390">
    <property type="entry name" value="PROKARYOTIC DNA TOPOISOMERASE"/>
    <property type="match status" value="1"/>
</dbReference>
<comment type="catalytic activity">
    <reaction evidence="1">
        <text>ATP-independent breakage of single-stranded DNA, followed by passage and rejoining.</text>
        <dbReference type="EC" id="5.6.2.1"/>
    </reaction>
</comment>
<dbReference type="InterPro" id="IPR013824">
    <property type="entry name" value="Topo_IA_cen_sub1"/>
</dbReference>
<feature type="region of interest" description="Disordered" evidence="7">
    <location>
        <begin position="1888"/>
        <end position="1945"/>
    </location>
</feature>
<protein>
    <recommendedName>
        <fullName evidence="3">DNA topoisomerase</fullName>
        <ecNumber evidence="3">5.6.2.1</ecNumber>
    </recommendedName>
</protein>
<evidence type="ECO:0000313" key="10">
    <source>
        <dbReference type="EMBL" id="KRX03419.1"/>
    </source>
</evidence>
<dbReference type="GO" id="GO:0006310">
    <property type="term" value="P:DNA recombination"/>
    <property type="evidence" value="ECO:0007669"/>
    <property type="project" value="TreeGrafter"/>
</dbReference>
<feature type="compositionally biased region" description="Basic and acidic residues" evidence="7">
    <location>
        <begin position="329"/>
        <end position="339"/>
    </location>
</feature>
<keyword evidence="6 10" id="KW-0413">Isomerase</keyword>
<feature type="compositionally biased region" description="Basic and acidic residues" evidence="7">
    <location>
        <begin position="1889"/>
        <end position="1900"/>
    </location>
</feature>
<keyword evidence="8" id="KW-0812">Transmembrane</keyword>
<feature type="transmembrane region" description="Helical" evidence="8">
    <location>
        <begin position="1961"/>
        <end position="1980"/>
    </location>
</feature>
<comment type="similarity">
    <text evidence="2">Belongs to the type IA topoisomerase family.</text>
</comment>
<dbReference type="PROSITE" id="PS52039">
    <property type="entry name" value="TOPO_IA_2"/>
    <property type="match status" value="1"/>
</dbReference>
<keyword evidence="5" id="KW-0238">DNA-binding</keyword>
<keyword evidence="4" id="KW-0799">Topoisomerase</keyword>
<evidence type="ECO:0000256" key="8">
    <source>
        <dbReference type="SAM" id="Phobius"/>
    </source>
</evidence>
<dbReference type="GO" id="GO:0003677">
    <property type="term" value="F:DNA binding"/>
    <property type="evidence" value="ECO:0007669"/>
    <property type="project" value="UniProtKB-KW"/>
</dbReference>
<dbReference type="CDD" id="cd00186">
    <property type="entry name" value="TOP1Ac"/>
    <property type="match status" value="1"/>
</dbReference>
<dbReference type="Gene3D" id="3.40.50.140">
    <property type="match status" value="1"/>
</dbReference>
<dbReference type="Gene3D" id="1.10.460.10">
    <property type="entry name" value="Topoisomerase I, domain 2"/>
    <property type="match status" value="2"/>
</dbReference>
<dbReference type="SMART" id="SM00437">
    <property type="entry name" value="TOP1Ac"/>
    <property type="match status" value="1"/>
</dbReference>
<dbReference type="InterPro" id="IPR013497">
    <property type="entry name" value="Topo_IA_cen"/>
</dbReference>
<dbReference type="GO" id="GO:0006281">
    <property type="term" value="P:DNA repair"/>
    <property type="evidence" value="ECO:0007669"/>
    <property type="project" value="TreeGrafter"/>
</dbReference>
<keyword evidence="8" id="KW-0472">Membrane</keyword>
<dbReference type="EC" id="5.6.2.1" evidence="3"/>
<dbReference type="PANTHER" id="PTHR11390:SF21">
    <property type="entry name" value="DNA TOPOISOMERASE 3-ALPHA"/>
    <property type="match status" value="1"/>
</dbReference>
<dbReference type="Gene3D" id="1.10.290.10">
    <property type="entry name" value="Topoisomerase I, domain 4"/>
    <property type="match status" value="1"/>
</dbReference>
<dbReference type="EMBL" id="LDAU01000131">
    <property type="protein sequence ID" value="KRX03419.1"/>
    <property type="molecule type" value="Genomic_DNA"/>
</dbReference>
<feature type="domain" description="Topo IA-type catalytic" evidence="9">
    <location>
        <begin position="188"/>
        <end position="667"/>
    </location>
</feature>
<dbReference type="Proteomes" id="UP000054937">
    <property type="component" value="Unassembled WGS sequence"/>
</dbReference>
<feature type="region of interest" description="Disordered" evidence="7">
    <location>
        <begin position="323"/>
        <end position="349"/>
    </location>
</feature>
<feature type="compositionally biased region" description="Basic and acidic residues" evidence="7">
    <location>
        <begin position="1913"/>
        <end position="1935"/>
    </location>
</feature>
<dbReference type="InterPro" id="IPR006171">
    <property type="entry name" value="TOPRIM_dom"/>
</dbReference>
<dbReference type="GO" id="GO:0031422">
    <property type="term" value="C:RecQ family helicase-topoisomerase III complex"/>
    <property type="evidence" value="ECO:0007669"/>
    <property type="project" value="TreeGrafter"/>
</dbReference>
<dbReference type="SMART" id="SM00436">
    <property type="entry name" value="TOP1Bc"/>
    <property type="match status" value="1"/>
</dbReference>
<feature type="compositionally biased region" description="Acidic residues" evidence="7">
    <location>
        <begin position="1901"/>
        <end position="1912"/>
    </location>
</feature>
<evidence type="ECO:0000259" key="9">
    <source>
        <dbReference type="PROSITE" id="PS52039"/>
    </source>
</evidence>
<dbReference type="SUPFAM" id="SSF56712">
    <property type="entry name" value="Prokaryotic type I DNA topoisomerase"/>
    <property type="match status" value="1"/>
</dbReference>
<dbReference type="FunFam" id="1.10.290.10:FF:000001">
    <property type="entry name" value="DNA topoisomerase"/>
    <property type="match status" value="1"/>
</dbReference>
<name>A0A0V0QMC9_PSEPJ</name>
<evidence type="ECO:0000256" key="4">
    <source>
        <dbReference type="ARBA" id="ARBA00023029"/>
    </source>
</evidence>
<evidence type="ECO:0000256" key="6">
    <source>
        <dbReference type="ARBA" id="ARBA00023235"/>
    </source>
</evidence>
<dbReference type="Pfam" id="PF01751">
    <property type="entry name" value="Toprim"/>
    <property type="match status" value="1"/>
</dbReference>
<gene>
    <name evidence="10" type="ORF">PPERSA_02798</name>
</gene>
<dbReference type="PROSITE" id="PS00396">
    <property type="entry name" value="TOPO_IA_1"/>
    <property type="match status" value="1"/>
</dbReference>
<evidence type="ECO:0000256" key="7">
    <source>
        <dbReference type="SAM" id="MobiDB-lite"/>
    </source>
</evidence>
<dbReference type="InterPro" id="IPR000380">
    <property type="entry name" value="Topo_IA"/>
</dbReference>
<dbReference type="Pfam" id="PF01131">
    <property type="entry name" value="Topoisom_bac"/>
    <property type="match status" value="2"/>
</dbReference>
<dbReference type="InterPro" id="IPR003601">
    <property type="entry name" value="Topo_IA_2"/>
</dbReference>
<keyword evidence="11" id="KW-1185">Reference proteome</keyword>
<evidence type="ECO:0000256" key="2">
    <source>
        <dbReference type="ARBA" id="ARBA00009446"/>
    </source>
</evidence>
<proteinExistence type="inferred from homology"/>
<dbReference type="GO" id="GO:0005634">
    <property type="term" value="C:nucleus"/>
    <property type="evidence" value="ECO:0007669"/>
    <property type="project" value="TreeGrafter"/>
</dbReference>
<dbReference type="InterPro" id="IPR003602">
    <property type="entry name" value="Topo_IA_DNA-bd_dom"/>
</dbReference>
<organism evidence="10 11">
    <name type="scientific">Pseudocohnilembus persalinus</name>
    <name type="common">Ciliate</name>
    <dbReference type="NCBI Taxonomy" id="266149"/>
    <lineage>
        <taxon>Eukaryota</taxon>
        <taxon>Sar</taxon>
        <taxon>Alveolata</taxon>
        <taxon>Ciliophora</taxon>
        <taxon>Intramacronucleata</taxon>
        <taxon>Oligohymenophorea</taxon>
        <taxon>Scuticociliatia</taxon>
        <taxon>Philasterida</taxon>
        <taxon>Pseudocohnilembidae</taxon>
        <taxon>Pseudocohnilembus</taxon>
    </lineage>
</organism>
<evidence type="ECO:0000256" key="3">
    <source>
        <dbReference type="ARBA" id="ARBA00012891"/>
    </source>
</evidence>
<dbReference type="InterPro" id="IPR013826">
    <property type="entry name" value="Topo_IA_cen_sub3"/>
</dbReference>
<dbReference type="GO" id="GO:0006265">
    <property type="term" value="P:DNA topological change"/>
    <property type="evidence" value="ECO:0007669"/>
    <property type="project" value="InterPro"/>
</dbReference>
<dbReference type="PRINTS" id="PR00417">
    <property type="entry name" value="PRTPISMRASEI"/>
</dbReference>